<accession>A0A2H4SV42</accession>
<organism evidence="2 3">
    <name type="scientific">Cordyceps militaris</name>
    <name type="common">Caterpillar fungus</name>
    <name type="synonym">Clavaria militaris</name>
    <dbReference type="NCBI Taxonomy" id="73501"/>
    <lineage>
        <taxon>Eukaryota</taxon>
        <taxon>Fungi</taxon>
        <taxon>Dikarya</taxon>
        <taxon>Ascomycota</taxon>
        <taxon>Pezizomycotina</taxon>
        <taxon>Sordariomycetes</taxon>
        <taxon>Hypocreomycetidae</taxon>
        <taxon>Hypocreales</taxon>
        <taxon>Cordycipitaceae</taxon>
        <taxon>Cordyceps</taxon>
    </lineage>
</organism>
<protein>
    <submittedName>
        <fullName evidence="2">Ricin B-related lectin</fullName>
    </submittedName>
</protein>
<dbReference type="SMR" id="A0A2H4SV42"/>
<sequence>MTFPEGEFPIRNRASGRVLDVQYASTDSGTSVIAWEFKGDEDSSNQRWRFEDNHLINVNSGLALTFNCLDPESLATQEERNGSEGQRFEYEDGTIRLADRDDLVVGEWEGDVKIVVRDENDNARRWDF</sequence>
<evidence type="ECO:0000313" key="2">
    <source>
        <dbReference type="EMBL" id="ATY66967.1"/>
    </source>
</evidence>
<dbReference type="GO" id="GO:0030246">
    <property type="term" value="F:carbohydrate binding"/>
    <property type="evidence" value="ECO:0007669"/>
    <property type="project" value="UniProtKB-KW"/>
</dbReference>
<dbReference type="VEuPathDB" id="FungiDB:CCM_03832"/>
<dbReference type="Pfam" id="PF00652">
    <property type="entry name" value="Ricin_B_lectin"/>
    <property type="match status" value="1"/>
</dbReference>
<dbReference type="InterPro" id="IPR035992">
    <property type="entry name" value="Ricin_B-like_lectins"/>
</dbReference>
<dbReference type="SUPFAM" id="SSF50370">
    <property type="entry name" value="Ricin B-like lectins"/>
    <property type="match status" value="1"/>
</dbReference>
<dbReference type="Proteomes" id="UP000323067">
    <property type="component" value="Chromosome ii"/>
</dbReference>
<keyword evidence="2" id="KW-0430">Lectin</keyword>
<dbReference type="OrthoDB" id="9895617at2759"/>
<dbReference type="EMBL" id="CP023327">
    <property type="protein sequence ID" value="ATY66967.1"/>
    <property type="molecule type" value="Genomic_DNA"/>
</dbReference>
<name>A0A2H4SV42_CORMI</name>
<feature type="domain" description="Ricin B lectin" evidence="1">
    <location>
        <begin position="5"/>
        <end position="128"/>
    </location>
</feature>
<gene>
    <name evidence="2" type="ORF">A9K55_000984</name>
</gene>
<dbReference type="AlphaFoldDB" id="A0A2H4SV42"/>
<proteinExistence type="predicted"/>
<evidence type="ECO:0000259" key="1">
    <source>
        <dbReference type="SMART" id="SM00458"/>
    </source>
</evidence>
<evidence type="ECO:0000313" key="3">
    <source>
        <dbReference type="Proteomes" id="UP000323067"/>
    </source>
</evidence>
<dbReference type="InterPro" id="IPR000772">
    <property type="entry name" value="Ricin_B_lectin"/>
</dbReference>
<reference evidence="2 3" key="1">
    <citation type="journal article" date="2017" name="BMC Genomics">
        <title>Chromosome level assembly and secondary metabolite potential of the parasitic fungus Cordyceps militaris.</title>
        <authorList>
            <person name="Kramer G.J."/>
            <person name="Nodwell J.R."/>
        </authorList>
    </citation>
    <scope>NUCLEOTIDE SEQUENCE [LARGE SCALE GENOMIC DNA]</scope>
    <source>
        <strain evidence="2 3">ATCC 34164</strain>
    </source>
</reference>
<dbReference type="PROSITE" id="PS50231">
    <property type="entry name" value="RICIN_B_LECTIN"/>
    <property type="match status" value="1"/>
</dbReference>
<dbReference type="SMART" id="SM00458">
    <property type="entry name" value="RICIN"/>
    <property type="match status" value="1"/>
</dbReference>
<dbReference type="OMA" id="IWTPKHN"/>
<dbReference type="VEuPathDB" id="FungiDB:A9K55_000984"/>
<dbReference type="Gene3D" id="2.80.10.50">
    <property type="match status" value="1"/>
</dbReference>